<protein>
    <submittedName>
        <fullName evidence="1">Uncharacterized protein</fullName>
    </submittedName>
</protein>
<organism evidence="1 2">
    <name type="scientific">Candidatus Sungbacteria bacterium RIFCSPHIGHO2_02_FULL_49_12</name>
    <dbReference type="NCBI Taxonomy" id="1802271"/>
    <lineage>
        <taxon>Bacteria</taxon>
        <taxon>Candidatus Sungiibacteriota</taxon>
    </lineage>
</organism>
<comment type="caution">
    <text evidence="1">The sequence shown here is derived from an EMBL/GenBank/DDBJ whole genome shotgun (WGS) entry which is preliminary data.</text>
</comment>
<proteinExistence type="predicted"/>
<dbReference type="EMBL" id="MHQJ01000024">
    <property type="protein sequence ID" value="OHA01131.1"/>
    <property type="molecule type" value="Genomic_DNA"/>
</dbReference>
<sequence>MNVKEEVLSVIDALKKAGFNPVDAVFEGAVGVKEDTVLDWVAKLDEKQLVSGVIRVIYTTDGQNVRFVEIPVGQQAPPEEK</sequence>
<dbReference type="Proteomes" id="UP000177362">
    <property type="component" value="Unassembled WGS sequence"/>
</dbReference>
<evidence type="ECO:0000313" key="2">
    <source>
        <dbReference type="Proteomes" id="UP000177362"/>
    </source>
</evidence>
<accession>A0A1G2KRN1</accession>
<reference evidence="1 2" key="1">
    <citation type="journal article" date="2016" name="Nat. Commun.">
        <title>Thousands of microbial genomes shed light on interconnected biogeochemical processes in an aquifer system.</title>
        <authorList>
            <person name="Anantharaman K."/>
            <person name="Brown C.T."/>
            <person name="Hug L.A."/>
            <person name="Sharon I."/>
            <person name="Castelle C.J."/>
            <person name="Probst A.J."/>
            <person name="Thomas B.C."/>
            <person name="Singh A."/>
            <person name="Wilkins M.J."/>
            <person name="Karaoz U."/>
            <person name="Brodie E.L."/>
            <person name="Williams K.H."/>
            <person name="Hubbard S.S."/>
            <person name="Banfield J.F."/>
        </authorList>
    </citation>
    <scope>NUCLEOTIDE SEQUENCE [LARGE SCALE GENOMIC DNA]</scope>
</reference>
<gene>
    <name evidence="1" type="ORF">A3C11_02985</name>
</gene>
<name>A0A1G2KRN1_9BACT</name>
<evidence type="ECO:0000313" key="1">
    <source>
        <dbReference type="EMBL" id="OHA01131.1"/>
    </source>
</evidence>
<dbReference type="AlphaFoldDB" id="A0A1G2KRN1"/>